<dbReference type="Gene3D" id="3.30.420.10">
    <property type="entry name" value="Ribonuclease H-like superfamily/Ribonuclease H"/>
    <property type="match status" value="1"/>
</dbReference>
<name>E4XJH8_OIKDI</name>
<dbReference type="InterPro" id="IPR012337">
    <property type="entry name" value="RNaseH-like_sf"/>
</dbReference>
<evidence type="ECO:0000313" key="3">
    <source>
        <dbReference type="EMBL" id="CBY10621.1"/>
    </source>
</evidence>
<dbReference type="InterPro" id="IPR036397">
    <property type="entry name" value="RNaseH_sf"/>
</dbReference>
<dbReference type="SUPFAM" id="SSF53098">
    <property type="entry name" value="Ribonuclease H-like"/>
    <property type="match status" value="1"/>
</dbReference>
<dbReference type="GO" id="GO:0003676">
    <property type="term" value="F:nucleic acid binding"/>
    <property type="evidence" value="ECO:0007669"/>
    <property type="project" value="InterPro"/>
</dbReference>
<dbReference type="GO" id="GO:0015074">
    <property type="term" value="P:DNA integration"/>
    <property type="evidence" value="ECO:0007669"/>
    <property type="project" value="InterPro"/>
</dbReference>
<gene>
    <name evidence="3" type="ORF">GSOID_T00012775001</name>
</gene>
<dbReference type="InterPro" id="IPR001584">
    <property type="entry name" value="Integrase_cat-core"/>
</dbReference>
<evidence type="ECO:0000259" key="2">
    <source>
        <dbReference type="PROSITE" id="PS50994"/>
    </source>
</evidence>
<dbReference type="Pfam" id="PF00665">
    <property type="entry name" value="rve"/>
    <property type="match status" value="1"/>
</dbReference>
<dbReference type="AlphaFoldDB" id="E4XJH8"/>
<keyword evidence="4" id="KW-1185">Reference proteome</keyword>
<proteinExistence type="predicted"/>
<accession>E4XJH8</accession>
<dbReference type="OrthoDB" id="6343797at2759"/>
<feature type="compositionally biased region" description="Basic residues" evidence="1">
    <location>
        <begin position="293"/>
        <end position="311"/>
    </location>
</feature>
<dbReference type="SUPFAM" id="SSF52540">
    <property type="entry name" value="P-loop containing nucleoside triphosphate hydrolases"/>
    <property type="match status" value="1"/>
</dbReference>
<dbReference type="InParanoid" id="E4XJH8"/>
<dbReference type="EMBL" id="FN653060">
    <property type="protein sequence ID" value="CBY10621.1"/>
    <property type="molecule type" value="Genomic_DNA"/>
</dbReference>
<dbReference type="InterPro" id="IPR027417">
    <property type="entry name" value="P-loop_NTPase"/>
</dbReference>
<dbReference type="PANTHER" id="PTHR46585:SF1">
    <property type="entry name" value="CHROMO DOMAIN-CONTAINING PROTEIN"/>
    <property type="match status" value="1"/>
</dbReference>
<dbReference type="PROSITE" id="PS50994">
    <property type="entry name" value="INTEGRASE"/>
    <property type="match status" value="1"/>
</dbReference>
<dbReference type="Proteomes" id="UP000001307">
    <property type="component" value="Unassembled WGS sequence"/>
</dbReference>
<evidence type="ECO:0000256" key="1">
    <source>
        <dbReference type="SAM" id="MobiDB-lite"/>
    </source>
</evidence>
<organism evidence="3">
    <name type="scientific">Oikopleura dioica</name>
    <name type="common">Tunicate</name>
    <dbReference type="NCBI Taxonomy" id="34765"/>
    <lineage>
        <taxon>Eukaryota</taxon>
        <taxon>Metazoa</taxon>
        <taxon>Chordata</taxon>
        <taxon>Tunicata</taxon>
        <taxon>Appendicularia</taxon>
        <taxon>Copelata</taxon>
        <taxon>Oikopleuridae</taxon>
        <taxon>Oikopleura</taxon>
    </lineage>
</organism>
<evidence type="ECO:0000313" key="4">
    <source>
        <dbReference type="Proteomes" id="UP000001307"/>
    </source>
</evidence>
<sequence length="594" mass="69722">MKLSINGDIIPKTRFAYPYRILLSGASGSGKTYLAGKILERTDLFERRTKRVIYFYPCFIKNRPVNWENTLKIPVSYRIGIPTQEDIEEMEPDTTVVIDDNYDGAVASTAVDHLFRVSSGKQMINVMIMTQNNFTSGKFTRDIRNQCNITILLRNYVDTRINKRVCQQLGLTKALEAAEGDTQFDEYPYFLIDQSPRAFASSYRLYTNIFSDFPIAYSVDGMKGYIVNESDFQRFFEIQEKSRKFEAIVKDEDEIKKNCTEIQKTRKRTYKEEIDSFTDDTSSSSESEVETKRKQRQRTKRNDTKKKKPEKKPKIADFLRQNKIHSTHRRITKKIFPRRHIIVKYPKQIFMADLIDYQKDSYHNKGFNWILLIIDCFTKFVWTVPLKKKDGPKCANGLNDIFQEFTEWPNSLITDEGKEFYNKDVRKILERYGIHHYSIKTKMKASIAERAIRTLKSKIHKCLVKNNSKSWIEFLQKITAGYNGTYHSSIKMEPKSVNESNRKEVFASLFPEIDNVVTPRLKIGNIVRVKINKELFEKGFTRNWTTELYKIIDIRQRAGIVWYKIADLEGERQEGIKYYFELNKVSNDIESLHA</sequence>
<dbReference type="PANTHER" id="PTHR46585">
    <property type="entry name" value="INTEGRASE CORE DOMAIN CONTAINING PROTEIN"/>
    <property type="match status" value="1"/>
</dbReference>
<feature type="region of interest" description="Disordered" evidence="1">
    <location>
        <begin position="274"/>
        <end position="315"/>
    </location>
</feature>
<protein>
    <recommendedName>
        <fullName evidence="2">Integrase catalytic domain-containing protein</fullName>
    </recommendedName>
</protein>
<reference evidence="3" key="1">
    <citation type="journal article" date="2010" name="Science">
        <title>Plasticity of animal genome architecture unmasked by rapid evolution of a pelagic tunicate.</title>
        <authorList>
            <person name="Denoeud F."/>
            <person name="Henriet S."/>
            <person name="Mungpakdee S."/>
            <person name="Aury J.M."/>
            <person name="Da Silva C."/>
            <person name="Brinkmann H."/>
            <person name="Mikhaleva J."/>
            <person name="Olsen L.C."/>
            <person name="Jubin C."/>
            <person name="Canestro C."/>
            <person name="Bouquet J.M."/>
            <person name="Danks G."/>
            <person name="Poulain J."/>
            <person name="Campsteijn C."/>
            <person name="Adamski M."/>
            <person name="Cross I."/>
            <person name="Yadetie F."/>
            <person name="Muffato M."/>
            <person name="Louis A."/>
            <person name="Butcher S."/>
            <person name="Tsagkogeorga G."/>
            <person name="Konrad A."/>
            <person name="Singh S."/>
            <person name="Jensen M.F."/>
            <person name="Cong E.H."/>
            <person name="Eikeseth-Otteraa H."/>
            <person name="Noel B."/>
            <person name="Anthouard V."/>
            <person name="Porcel B.M."/>
            <person name="Kachouri-Lafond R."/>
            <person name="Nishino A."/>
            <person name="Ugolini M."/>
            <person name="Chourrout P."/>
            <person name="Nishida H."/>
            <person name="Aasland R."/>
            <person name="Huzurbazar S."/>
            <person name="Westhof E."/>
            <person name="Delsuc F."/>
            <person name="Lehrach H."/>
            <person name="Reinhardt R."/>
            <person name="Weissenbach J."/>
            <person name="Roy S.W."/>
            <person name="Artiguenave F."/>
            <person name="Postlethwait J.H."/>
            <person name="Manak J.R."/>
            <person name="Thompson E.M."/>
            <person name="Jaillon O."/>
            <person name="Du Pasquier L."/>
            <person name="Boudinot P."/>
            <person name="Liberles D.A."/>
            <person name="Volff J.N."/>
            <person name="Philippe H."/>
            <person name="Lenhard B."/>
            <person name="Roest Crollius H."/>
            <person name="Wincker P."/>
            <person name="Chourrout D."/>
        </authorList>
    </citation>
    <scope>NUCLEOTIDE SEQUENCE [LARGE SCALE GENOMIC DNA]</scope>
</reference>
<feature type="domain" description="Integrase catalytic" evidence="2">
    <location>
        <begin position="342"/>
        <end position="502"/>
    </location>
</feature>